<organism evidence="3 4">
    <name type="scientific">Stachybotrys chlorohalonatus (strain IBT 40285)</name>
    <dbReference type="NCBI Taxonomy" id="1283841"/>
    <lineage>
        <taxon>Eukaryota</taxon>
        <taxon>Fungi</taxon>
        <taxon>Dikarya</taxon>
        <taxon>Ascomycota</taxon>
        <taxon>Pezizomycotina</taxon>
        <taxon>Sordariomycetes</taxon>
        <taxon>Hypocreomycetidae</taxon>
        <taxon>Hypocreales</taxon>
        <taxon>Stachybotryaceae</taxon>
        <taxon>Stachybotrys</taxon>
    </lineage>
</organism>
<evidence type="ECO:0000256" key="2">
    <source>
        <dbReference type="SAM" id="SignalP"/>
    </source>
</evidence>
<feature type="region of interest" description="Disordered" evidence="1">
    <location>
        <begin position="99"/>
        <end position="123"/>
    </location>
</feature>
<dbReference type="Proteomes" id="UP000028524">
    <property type="component" value="Unassembled WGS sequence"/>
</dbReference>
<evidence type="ECO:0000313" key="3">
    <source>
        <dbReference type="EMBL" id="KFA65246.1"/>
    </source>
</evidence>
<feature type="compositionally biased region" description="Polar residues" evidence="1">
    <location>
        <begin position="505"/>
        <end position="521"/>
    </location>
</feature>
<dbReference type="OMA" id="QCNFEVG"/>
<proteinExistence type="predicted"/>
<gene>
    <name evidence="3" type="ORF">S40285_01493</name>
</gene>
<accession>A0A084QMR1</accession>
<evidence type="ECO:0000313" key="4">
    <source>
        <dbReference type="Proteomes" id="UP000028524"/>
    </source>
</evidence>
<dbReference type="PANTHER" id="PTHR38122">
    <property type="entry name" value="GLYCOPROTEIN X"/>
    <property type="match status" value="1"/>
</dbReference>
<feature type="compositionally biased region" description="Polar residues" evidence="1">
    <location>
        <begin position="531"/>
        <end position="543"/>
    </location>
</feature>
<dbReference type="EMBL" id="KL660616">
    <property type="protein sequence ID" value="KFA65246.1"/>
    <property type="molecule type" value="Genomic_DNA"/>
</dbReference>
<feature type="chain" id="PRO_5001779553" evidence="2">
    <location>
        <begin position="20"/>
        <end position="674"/>
    </location>
</feature>
<dbReference type="STRING" id="1283841.A0A084QMR1"/>
<dbReference type="HOGENOM" id="CLU_409424_0_0_1"/>
<dbReference type="OrthoDB" id="5414836at2759"/>
<evidence type="ECO:0000256" key="1">
    <source>
        <dbReference type="SAM" id="MobiDB-lite"/>
    </source>
</evidence>
<name>A0A084QMR1_STAC4</name>
<feature type="compositionally biased region" description="Low complexity" evidence="1">
    <location>
        <begin position="569"/>
        <end position="607"/>
    </location>
</feature>
<reference evidence="3 4" key="1">
    <citation type="journal article" date="2014" name="BMC Genomics">
        <title>Comparative genome sequencing reveals chemotype-specific gene clusters in the toxigenic black mold Stachybotrys.</title>
        <authorList>
            <person name="Semeiks J."/>
            <person name="Borek D."/>
            <person name="Otwinowski Z."/>
            <person name="Grishin N.V."/>
        </authorList>
    </citation>
    <scope>NUCLEOTIDE SEQUENCE [LARGE SCALE GENOMIC DNA]</scope>
    <source>
        <strain evidence="3 4">IBT 40285</strain>
    </source>
</reference>
<dbReference type="AlphaFoldDB" id="A0A084QMR1"/>
<feature type="region of interest" description="Disordered" evidence="1">
    <location>
        <begin position="563"/>
        <end position="633"/>
    </location>
</feature>
<keyword evidence="4" id="KW-1185">Reference proteome</keyword>
<feature type="compositionally biased region" description="Low complexity" evidence="1">
    <location>
        <begin position="617"/>
        <end position="633"/>
    </location>
</feature>
<protein>
    <submittedName>
        <fullName evidence="3">Uncharacterized protein</fullName>
    </submittedName>
</protein>
<dbReference type="PANTHER" id="PTHR38122:SF1">
    <property type="entry name" value="GLYCOPROTEIN X"/>
    <property type="match status" value="1"/>
</dbReference>
<keyword evidence="2" id="KW-0732">Signal</keyword>
<sequence>MRFSNIVLALVSLASRATATDRTITETHVSTVTVVSTLTEVSTEVSVSTCYVTVPTTVYSTQLEVSTALQWTTEFVTSTTTTTYETSYPVPTTVLLNCTPRSGSSAPTGYDIEPADRTPEHDNECDTVTITSWRTTTRTEEVTVVNPTTVLTTVPTTVEVQVPTVIPTSIDVISWVTVSAPGETVTAPGGTVTAPGETVTLPGETVTVPPETVTLPPQTTTVPAATVVTTITTQLPPRTFTTTVEGQVVTTTLPAEVTTTTLTAAIPPATVTLPGATVRISNIFQVSLCPEPTGTYRRLAPNSNLVYGCSPGYVCNPPMPNGCNKWPGLPSRDFVCDPNDCIQAPAFEVVQWAANEVSYYPPAFGYFDLNPERFGLSYGIFEREVHERVEDGQTITFTTGNWGAHPTLSAQSRPPGNIVRREERGPWHSFVRRQSSGTPGVCYDECNAAMRVVERDGIRDGLCAPGSDFWRAYTLCENCVRLNDEPDDSVRDYVEAEFQQFLGTCNTDGVTPPGNSTFTPPFSSPDAASTLPDQQTTSQVAPSATSFIIPTDLITTTDISTVASTDPVSSLSTETSALETSTPETSTLETNTPETSTSSEASTVASSIADSVTDIETSSPTSAGSPGTTPFTTLTSVPVPPTVSVVTPGAAPRVAIGAPLVAPFMAILATLFML</sequence>
<feature type="signal peptide" evidence="2">
    <location>
        <begin position="1"/>
        <end position="19"/>
    </location>
</feature>
<feature type="region of interest" description="Disordered" evidence="1">
    <location>
        <begin position="505"/>
        <end position="543"/>
    </location>
</feature>
<feature type="compositionally biased region" description="Basic and acidic residues" evidence="1">
    <location>
        <begin position="114"/>
        <end position="123"/>
    </location>
</feature>
<dbReference type="InParanoid" id="A0A084QMR1"/>